<protein>
    <submittedName>
        <fullName evidence="2">Uncharacterized protein</fullName>
    </submittedName>
</protein>
<comment type="caution">
    <text evidence="2">The sequence shown here is derived from an EMBL/GenBank/DDBJ whole genome shotgun (WGS) entry which is preliminary data.</text>
</comment>
<evidence type="ECO:0000256" key="1">
    <source>
        <dbReference type="SAM" id="MobiDB-lite"/>
    </source>
</evidence>
<name>A0AA88A366_FICCA</name>
<keyword evidence="3" id="KW-1185">Reference proteome</keyword>
<dbReference type="AlphaFoldDB" id="A0AA88A366"/>
<reference evidence="2" key="1">
    <citation type="submission" date="2023-07" db="EMBL/GenBank/DDBJ databases">
        <title>draft genome sequence of fig (Ficus carica).</title>
        <authorList>
            <person name="Takahashi T."/>
            <person name="Nishimura K."/>
        </authorList>
    </citation>
    <scope>NUCLEOTIDE SEQUENCE</scope>
</reference>
<proteinExistence type="predicted"/>
<evidence type="ECO:0000313" key="3">
    <source>
        <dbReference type="Proteomes" id="UP001187192"/>
    </source>
</evidence>
<evidence type="ECO:0000313" key="2">
    <source>
        <dbReference type="EMBL" id="GMN47298.1"/>
    </source>
</evidence>
<feature type="compositionally biased region" description="Polar residues" evidence="1">
    <location>
        <begin position="160"/>
        <end position="178"/>
    </location>
</feature>
<organism evidence="2 3">
    <name type="scientific">Ficus carica</name>
    <name type="common">Common fig</name>
    <dbReference type="NCBI Taxonomy" id="3494"/>
    <lineage>
        <taxon>Eukaryota</taxon>
        <taxon>Viridiplantae</taxon>
        <taxon>Streptophyta</taxon>
        <taxon>Embryophyta</taxon>
        <taxon>Tracheophyta</taxon>
        <taxon>Spermatophyta</taxon>
        <taxon>Magnoliopsida</taxon>
        <taxon>eudicotyledons</taxon>
        <taxon>Gunneridae</taxon>
        <taxon>Pentapetalae</taxon>
        <taxon>rosids</taxon>
        <taxon>fabids</taxon>
        <taxon>Rosales</taxon>
        <taxon>Moraceae</taxon>
        <taxon>Ficeae</taxon>
        <taxon>Ficus</taxon>
    </lineage>
</organism>
<feature type="region of interest" description="Disordered" evidence="1">
    <location>
        <begin position="160"/>
        <end position="187"/>
    </location>
</feature>
<dbReference type="EMBL" id="BTGU01000025">
    <property type="protein sequence ID" value="GMN47298.1"/>
    <property type="molecule type" value="Genomic_DNA"/>
</dbReference>
<sequence length="187" mass="21637">MNKSYREFRHKLFKHFEEVGGKSNPEEAKKKIHEKVFKQSDWDYLCDQFSSKEYLDMSERNKKNRAENDKPSLQGSKSIIALAYDKRDPVTEKLPGRISLYHDFSGKRKQWVNENAENAYVQLQSVPANGSEPKAKNEDDIVDKVLGKWSRYLKGWGQLSKKNTNESSQKASVPSSSTDVHETLHKQ</sequence>
<accession>A0AA88A366</accession>
<gene>
    <name evidence="2" type="ORF">TIFTF001_016475</name>
</gene>
<dbReference type="Proteomes" id="UP001187192">
    <property type="component" value="Unassembled WGS sequence"/>
</dbReference>